<evidence type="ECO:0000256" key="1">
    <source>
        <dbReference type="SAM" id="MobiDB-lite"/>
    </source>
</evidence>
<dbReference type="EMBL" id="QXFU01000041">
    <property type="protein sequence ID" value="KAE9046827.1"/>
    <property type="molecule type" value="Genomic_DNA"/>
</dbReference>
<feature type="region of interest" description="Disordered" evidence="1">
    <location>
        <begin position="45"/>
        <end position="91"/>
    </location>
</feature>
<evidence type="ECO:0000313" key="2">
    <source>
        <dbReference type="EMBL" id="KAE9046827.1"/>
    </source>
</evidence>
<proteinExistence type="predicted"/>
<sequence length="91" mass="9873">MKQPTLATSVVSGVSDEVVDVVADEDVDADMDEDMSMMNMVKVAEGLGVAKPPSDEQQSESAPKRAKHNLTSDASERYGGYENEEEDDEAY</sequence>
<feature type="compositionally biased region" description="Acidic residues" evidence="1">
    <location>
        <begin position="82"/>
        <end position="91"/>
    </location>
</feature>
<dbReference type="AlphaFoldDB" id="A0A6A3NZ65"/>
<organism evidence="2 3">
    <name type="scientific">Phytophthora rubi</name>
    <dbReference type="NCBI Taxonomy" id="129364"/>
    <lineage>
        <taxon>Eukaryota</taxon>
        <taxon>Sar</taxon>
        <taxon>Stramenopiles</taxon>
        <taxon>Oomycota</taxon>
        <taxon>Peronosporomycetes</taxon>
        <taxon>Peronosporales</taxon>
        <taxon>Peronosporaceae</taxon>
        <taxon>Phytophthora</taxon>
    </lineage>
</organism>
<evidence type="ECO:0000313" key="3">
    <source>
        <dbReference type="Proteomes" id="UP000435112"/>
    </source>
</evidence>
<gene>
    <name evidence="2" type="ORF">PR002_g1424</name>
</gene>
<dbReference type="Proteomes" id="UP000435112">
    <property type="component" value="Unassembled WGS sequence"/>
</dbReference>
<reference evidence="2 3" key="1">
    <citation type="submission" date="2018-09" db="EMBL/GenBank/DDBJ databases">
        <title>Genomic investigation of the strawberry pathogen Phytophthora fragariae indicates pathogenicity is determined by transcriptional variation in three key races.</title>
        <authorList>
            <person name="Adams T.M."/>
            <person name="Armitage A.D."/>
            <person name="Sobczyk M.K."/>
            <person name="Bates H.J."/>
            <person name="Dunwell J.M."/>
            <person name="Nellist C.F."/>
            <person name="Harrison R.J."/>
        </authorList>
    </citation>
    <scope>NUCLEOTIDE SEQUENCE [LARGE SCALE GENOMIC DNA]</scope>
    <source>
        <strain evidence="2 3">SCRP324</strain>
    </source>
</reference>
<name>A0A6A3NZ65_9STRA</name>
<accession>A0A6A3NZ65</accession>
<protein>
    <submittedName>
        <fullName evidence="2">Uncharacterized protein</fullName>
    </submittedName>
</protein>
<comment type="caution">
    <text evidence="2">The sequence shown here is derived from an EMBL/GenBank/DDBJ whole genome shotgun (WGS) entry which is preliminary data.</text>
</comment>